<evidence type="ECO:0000256" key="6">
    <source>
        <dbReference type="ARBA" id="ARBA00023136"/>
    </source>
</evidence>
<evidence type="ECO:0000256" key="3">
    <source>
        <dbReference type="ARBA" id="ARBA00022475"/>
    </source>
</evidence>
<organism evidence="8">
    <name type="scientific">Campylobacter jejuni</name>
    <dbReference type="NCBI Taxonomy" id="197"/>
    <lineage>
        <taxon>Bacteria</taxon>
        <taxon>Pseudomonadati</taxon>
        <taxon>Campylobacterota</taxon>
        <taxon>Epsilonproteobacteria</taxon>
        <taxon>Campylobacterales</taxon>
        <taxon>Campylobacteraceae</taxon>
        <taxon>Campylobacter</taxon>
    </lineage>
</organism>
<evidence type="ECO:0000256" key="2">
    <source>
        <dbReference type="ARBA" id="ARBA00010488"/>
    </source>
</evidence>
<keyword evidence="6" id="KW-0472">Membrane</keyword>
<dbReference type="InterPro" id="IPR043149">
    <property type="entry name" value="TagF_N"/>
</dbReference>
<proteinExistence type="inferred from homology"/>
<dbReference type="Pfam" id="PF13181">
    <property type="entry name" value="TPR_8"/>
    <property type="match status" value="1"/>
</dbReference>
<keyword evidence="4 8" id="KW-0808">Transferase</keyword>
<evidence type="ECO:0000256" key="5">
    <source>
        <dbReference type="ARBA" id="ARBA00022944"/>
    </source>
</evidence>
<dbReference type="InterPro" id="IPR019734">
    <property type="entry name" value="TPR_rpt"/>
</dbReference>
<keyword evidence="3" id="KW-1003">Cell membrane</keyword>
<dbReference type="EMBL" id="AAKSZQ010000023">
    <property type="protein sequence ID" value="ECV1060053.1"/>
    <property type="molecule type" value="Genomic_DNA"/>
</dbReference>
<comment type="subcellular location">
    <subcellularLocation>
        <location evidence="1">Cell membrane</location>
        <topology evidence="1">Peripheral membrane protein</topology>
    </subcellularLocation>
</comment>
<dbReference type="InterPro" id="IPR001296">
    <property type="entry name" value="Glyco_trans_1"/>
</dbReference>
<comment type="caution">
    <text evidence="8">The sequence shown here is derived from an EMBL/GenBank/DDBJ whole genome shotgun (WGS) entry which is preliminary data.</text>
</comment>
<evidence type="ECO:0000313" key="8">
    <source>
        <dbReference type="EMBL" id="ECV1060053.1"/>
    </source>
</evidence>
<feature type="domain" description="Glycosyl transferase family 1" evidence="7">
    <location>
        <begin position="950"/>
        <end position="1094"/>
    </location>
</feature>
<comment type="similarity">
    <text evidence="2">Belongs to the CDP-glycerol glycerophosphotransferase family.</text>
</comment>
<dbReference type="SUPFAM" id="SSF48452">
    <property type="entry name" value="TPR-like"/>
    <property type="match status" value="2"/>
</dbReference>
<accession>A0A6C7URN5</accession>
<keyword evidence="5" id="KW-0777">Teichoic acid biosynthesis</keyword>
<dbReference type="PANTHER" id="PTHR37316">
    <property type="entry name" value="TEICHOIC ACID GLYCEROL-PHOSPHATE PRIMASE"/>
    <property type="match status" value="1"/>
</dbReference>
<dbReference type="CDD" id="cd03811">
    <property type="entry name" value="GT4_GT28_WabH-like"/>
    <property type="match status" value="1"/>
</dbReference>
<dbReference type="InterPro" id="IPR043148">
    <property type="entry name" value="TagF_C"/>
</dbReference>
<protein>
    <submittedName>
        <fullName evidence="8">Glycosyltransferase</fullName>
    </submittedName>
</protein>
<dbReference type="SUPFAM" id="SSF53756">
    <property type="entry name" value="UDP-Glycosyltransferase/glycogen phosphorylase"/>
    <property type="match status" value="2"/>
</dbReference>
<dbReference type="SMART" id="SM00028">
    <property type="entry name" value="TPR"/>
    <property type="match status" value="7"/>
</dbReference>
<gene>
    <name evidence="8" type="ORF">F2N15_07615</name>
</gene>
<dbReference type="Pfam" id="PF00534">
    <property type="entry name" value="Glycos_transf_1"/>
    <property type="match status" value="1"/>
</dbReference>
<dbReference type="GO" id="GO:0016757">
    <property type="term" value="F:glycosyltransferase activity"/>
    <property type="evidence" value="ECO:0007669"/>
    <property type="project" value="InterPro"/>
</dbReference>
<dbReference type="GO" id="GO:0005886">
    <property type="term" value="C:plasma membrane"/>
    <property type="evidence" value="ECO:0007669"/>
    <property type="project" value="UniProtKB-SubCell"/>
</dbReference>
<dbReference type="Gene3D" id="3.40.50.11820">
    <property type="match status" value="1"/>
</dbReference>
<evidence type="ECO:0000259" key="7">
    <source>
        <dbReference type="Pfam" id="PF00534"/>
    </source>
</evidence>
<evidence type="ECO:0000256" key="1">
    <source>
        <dbReference type="ARBA" id="ARBA00004202"/>
    </source>
</evidence>
<name>A0A6C7URN5_CAMJU</name>
<dbReference type="Gene3D" id="3.40.50.2000">
    <property type="entry name" value="Glycogen Phosphorylase B"/>
    <property type="match status" value="2"/>
</dbReference>
<sequence length="1569" mass="185750">MNYCMFGLYFLFASMLYKRKKYQVAKKYFIKASNNLKSSAKVYFKAGMCCFHLKEWSNAKIFFEQACSLKDVPSWRKQLTQVYNHLKFGFFVEQKLWWREADRLKEELKYGNKKNFILLRDLAIACEAMKRYEDAAKYYKEFIEIQERQKISIESIWYYRLGFCYEKIKNTVLSVQAYESAINFDENLKSDIYGIGVFHEKMGYWSEANRAYLNKSQEVDTDTKYLDKIFYKIAFSYEMLYDWKNSEKYYCKTIEANYHCSIYHYRLGMVLEKQKKIEQASISYKKAIERDSDCHTEYFYRLANCLMKLGDCKEACKFFLQINRMNNNIFDQNLNFPKDNFFKLKVIYLDYYENEDILENAIFYQAHTAQFMSCNPYAIFLHLLKDSRFDNFVHIWALQDLESIPLEFRQNKKIIFVKCFSKLYFKYLASAKYLINSGSFCRFFIRKPEQKYLATWHGTPWKYLGKDIRQGFMEFEVTQKDFLQSTHIISPNKHTSEVLIRKHDIENIFQGKVYESGYPRIDITLKLDNLKKQQIRERLNIKADDKVVLYAPTYRNLFAKAELNIEKLFKDLEIFRKSGFNIIFRGHYNLESKLKDKGVISVPRDIDTNELLSVVDVLITDYSSIAFDFMVLDRPIIYYIYDYSEYKDQHGLYFDVEMLNSIYCKTSQEVLEILKNPIMLEKCKTSQEIKDMFLLNEDGAATKRVVEFFFFDNFKEEKIYKIIDNKINLLIYPGGLGNNGISVSFMNFLNYLDLNMYNVYIAVDSWQVRKSSICMRYINQIRDKVYILGNPNIFSQTQEENWLLSNPIYKNKRANEEQESIFAKCFERDFRCLYGDSKFHSLISFDGYGELWVYRFAYARTKAKKIIYLHNDMKGEFDVRFPYLEKIFNVYRYFDHILSVSKELSDLNRDNLSSIYQVGHDKFDFMNNVIDYKNILFKSGFALECPEDENIFNDNSKVFINIARLSPEKNQITLIKAFQKINSFNNVKLVILGDGPLKEDLKLYISKNNVKNVYLLGNRNNPYPYLKKSDCFILSSLHEGQPMVLLESLVLKKPIIATSIIGNKAVLNSRGGLLTTSDVHGLSNAMMKYLKESIQTYNFDYVKYNNIILEKFNHLFGVVSKKHKYNQQILSPCIIMAKPDGFGMRLFSMMAGLLLSEKTNLPFYFKWGKVEDVIGNTYEMFNSTKHIPFALGKINDIFSEEFIQKHCIDDYKNITSNHGFGIYQTRKTFNDIKEGPFEQKWGWYAPGIEGGALNKWIENYGEDQCYKDFAESYKKIKFSEKYQNIIKYAEQTAKNLGEFIAIHIRGADIIYSSTYKKASLYAFVGDKYFPYEIAIEIIKNQIKNYKIVIFSQDISASKNLIKYFNDEKIILADQFASQFLDVTERAFFEMNLLSYANLIYTPGISLQKSAFSQCPSFFSGIKKDISFHEIFSEEKQYQIIQKNINELRLDSMYKSMAFFRLYQLSLKLKKDFMVSLQFIEKAMLEDVSNTAWIIHWIHLNLRHGHYDIVEKYLSENLTKIQQDIFATLLLFRGKIYKNICLDLIKTKKRVKNYPNLLFLINEIFRFLEK</sequence>
<dbReference type="InterPro" id="IPR051612">
    <property type="entry name" value="Teichoic_Acid_Biosynth"/>
</dbReference>
<reference evidence="8" key="1">
    <citation type="submission" date="2019-09" db="EMBL/GenBank/DDBJ databases">
        <authorList>
            <consortium name="GenomeTrakr network: Whole genome sequencing for foodborne pathogen traceback"/>
        </authorList>
    </citation>
    <scope>NUCLEOTIDE SEQUENCE</scope>
    <source>
        <strain evidence="8">TTU_586</strain>
    </source>
</reference>
<dbReference type="Gene3D" id="3.40.50.12580">
    <property type="match status" value="1"/>
</dbReference>
<dbReference type="GO" id="GO:0047355">
    <property type="term" value="F:CDP-glycerol glycerophosphotransferase activity"/>
    <property type="evidence" value="ECO:0007669"/>
    <property type="project" value="InterPro"/>
</dbReference>
<evidence type="ECO:0000256" key="4">
    <source>
        <dbReference type="ARBA" id="ARBA00022679"/>
    </source>
</evidence>
<dbReference type="Pfam" id="PF04464">
    <property type="entry name" value="Glyphos_transf"/>
    <property type="match status" value="1"/>
</dbReference>
<dbReference type="PANTHER" id="PTHR37316:SF3">
    <property type="entry name" value="TEICHOIC ACID GLYCEROL-PHOSPHATE TRANSFERASE"/>
    <property type="match status" value="1"/>
</dbReference>
<dbReference type="GO" id="GO:0019350">
    <property type="term" value="P:teichoic acid biosynthetic process"/>
    <property type="evidence" value="ECO:0007669"/>
    <property type="project" value="UniProtKB-KW"/>
</dbReference>
<dbReference type="InterPro" id="IPR007554">
    <property type="entry name" value="Glycerophosphate_synth"/>
</dbReference>
<dbReference type="InterPro" id="IPR011990">
    <property type="entry name" value="TPR-like_helical_dom_sf"/>
</dbReference>
<dbReference type="Gene3D" id="1.25.40.10">
    <property type="entry name" value="Tetratricopeptide repeat domain"/>
    <property type="match status" value="3"/>
</dbReference>